<evidence type="ECO:0000313" key="2">
    <source>
        <dbReference type="EMBL" id="KAK9092947.1"/>
    </source>
</evidence>
<feature type="compositionally biased region" description="Polar residues" evidence="1">
    <location>
        <begin position="34"/>
        <end position="53"/>
    </location>
</feature>
<evidence type="ECO:0000256" key="1">
    <source>
        <dbReference type="SAM" id="MobiDB-lite"/>
    </source>
</evidence>
<dbReference type="AlphaFoldDB" id="A0AAP0EJN9"/>
<comment type="caution">
    <text evidence="2">The sequence shown here is derived from an EMBL/GenBank/DDBJ whole genome shotgun (WGS) entry which is preliminary data.</text>
</comment>
<evidence type="ECO:0000313" key="3">
    <source>
        <dbReference type="Proteomes" id="UP001420932"/>
    </source>
</evidence>
<sequence length="53" mass="6019">MIPLVETPTSFHLMTHVKPSVPPVLQEYRKVSFPNPNASRKSITRNMGNTIQQ</sequence>
<organism evidence="2 3">
    <name type="scientific">Stephania yunnanensis</name>
    <dbReference type="NCBI Taxonomy" id="152371"/>
    <lineage>
        <taxon>Eukaryota</taxon>
        <taxon>Viridiplantae</taxon>
        <taxon>Streptophyta</taxon>
        <taxon>Embryophyta</taxon>
        <taxon>Tracheophyta</taxon>
        <taxon>Spermatophyta</taxon>
        <taxon>Magnoliopsida</taxon>
        <taxon>Ranunculales</taxon>
        <taxon>Menispermaceae</taxon>
        <taxon>Menispermoideae</taxon>
        <taxon>Cissampelideae</taxon>
        <taxon>Stephania</taxon>
    </lineage>
</organism>
<dbReference type="Proteomes" id="UP001420932">
    <property type="component" value="Unassembled WGS sequence"/>
</dbReference>
<protein>
    <submittedName>
        <fullName evidence="2">Uncharacterized protein</fullName>
    </submittedName>
</protein>
<accession>A0AAP0EJN9</accession>
<feature type="region of interest" description="Disordered" evidence="1">
    <location>
        <begin position="33"/>
        <end position="53"/>
    </location>
</feature>
<keyword evidence="3" id="KW-1185">Reference proteome</keyword>
<name>A0AAP0EJN9_9MAGN</name>
<dbReference type="EMBL" id="JBBNAF010000012">
    <property type="protein sequence ID" value="KAK9092947.1"/>
    <property type="molecule type" value="Genomic_DNA"/>
</dbReference>
<reference evidence="2 3" key="1">
    <citation type="submission" date="2024-01" db="EMBL/GenBank/DDBJ databases">
        <title>Genome assemblies of Stephania.</title>
        <authorList>
            <person name="Yang L."/>
        </authorList>
    </citation>
    <scope>NUCLEOTIDE SEQUENCE [LARGE SCALE GENOMIC DNA]</scope>
    <source>
        <strain evidence="2">YNDBR</strain>
        <tissue evidence="2">Leaf</tissue>
    </source>
</reference>
<gene>
    <name evidence="2" type="ORF">Syun_027858</name>
</gene>
<proteinExistence type="predicted"/>